<evidence type="ECO:0000313" key="3">
    <source>
        <dbReference type="EMBL" id="CAB3371207.1"/>
    </source>
</evidence>
<dbReference type="CDD" id="cd05162">
    <property type="entry name" value="PWWP"/>
    <property type="match status" value="1"/>
</dbReference>
<protein>
    <recommendedName>
        <fullName evidence="2">PWWP domain-containing protein</fullName>
    </recommendedName>
</protein>
<evidence type="ECO:0000259" key="2">
    <source>
        <dbReference type="PROSITE" id="PS50812"/>
    </source>
</evidence>
<evidence type="ECO:0000256" key="1">
    <source>
        <dbReference type="SAM" id="MobiDB-lite"/>
    </source>
</evidence>
<sequence>MCDLTEVAYLPGEIVWVKLGNCWWPGEVKDTESLPDDMVRDFKKKPLAIVKFFGEDSYEYVKNLDHIYHYNSRRKMEFIKKGMDLYRAKTKQGMSLMTKFPTDVVTAESLSGGNVNILKSPAFMPEEKVNYKELFESPKKKAKKSVEKQGTLKLAEKATTSPRTSAAMAKANHIIQIKQRITHPRFVKESDHEIRIRQQPVASNDAGEFQHAYKCQECTFGTNRQNLFILHCKSHRDQEKLGVKPSTSASTKSSSKSSAPKVRRSATPKASSTPKNAPAATKAASTDKPASKKTEKKEKMNPSKESAVLVRKIFQAPKKGKRGAPKKFPPKTEEEIAKEREKRNKILADWDEDEQEEEIEIKKLKLDTSGNETAAEEPTEMEQDEKEVQEEKEEEAEKNDEEVEMKEEAAPIVEEEEKKSDAEPKQPEKKEETTANNAASVYDIIEEPEAIAPPPSRESKEDLAKEKEKLSKDIDDLLKETAVPSLPELPSLPNIPMKKSETENVKEQKDLKEEEEEEKETAQSSPAEAKAAEPAKTNGATTATTEEAVTISPSEESADANTETATYVLVTVDEGGFHQLSGLDGMATTLYIDPSQLAGGGTSLDNLYLAIDDGSIAQLDQQQVALQVGAEMAKTTQQDILAAALANTQVLQTSAVEATTQEAVVKVTNTTQAPVMTPRVTESTTSAVAQSNGAAGNSAS</sequence>
<feature type="compositionally biased region" description="Basic residues" evidence="1">
    <location>
        <begin position="318"/>
        <end position="329"/>
    </location>
</feature>
<feature type="compositionally biased region" description="Acidic residues" evidence="1">
    <location>
        <begin position="349"/>
        <end position="359"/>
    </location>
</feature>
<feature type="compositionally biased region" description="Polar residues" evidence="1">
    <location>
        <begin position="551"/>
        <end position="562"/>
    </location>
</feature>
<accession>A0A8S1CTK3</accession>
<feature type="compositionally biased region" description="Basic and acidic residues" evidence="1">
    <location>
        <begin position="457"/>
        <end position="479"/>
    </location>
</feature>
<feature type="compositionally biased region" description="Low complexity" evidence="1">
    <location>
        <begin position="524"/>
        <end position="550"/>
    </location>
</feature>
<feature type="region of interest" description="Disordered" evidence="1">
    <location>
        <begin position="237"/>
        <end position="562"/>
    </location>
</feature>
<organism evidence="3 4">
    <name type="scientific">Cloeon dipterum</name>
    <dbReference type="NCBI Taxonomy" id="197152"/>
    <lineage>
        <taxon>Eukaryota</taxon>
        <taxon>Metazoa</taxon>
        <taxon>Ecdysozoa</taxon>
        <taxon>Arthropoda</taxon>
        <taxon>Hexapoda</taxon>
        <taxon>Insecta</taxon>
        <taxon>Pterygota</taxon>
        <taxon>Palaeoptera</taxon>
        <taxon>Ephemeroptera</taxon>
        <taxon>Pisciforma</taxon>
        <taxon>Baetidae</taxon>
        <taxon>Cloeon</taxon>
    </lineage>
</organism>
<feature type="compositionally biased region" description="Low complexity" evidence="1">
    <location>
        <begin position="272"/>
        <end position="288"/>
    </location>
</feature>
<feature type="compositionally biased region" description="Low complexity" evidence="1">
    <location>
        <begin position="243"/>
        <end position="260"/>
    </location>
</feature>
<dbReference type="OrthoDB" id="6381815at2759"/>
<dbReference type="EMBL" id="CADEPI010000059">
    <property type="protein sequence ID" value="CAB3371207.1"/>
    <property type="molecule type" value="Genomic_DNA"/>
</dbReference>
<feature type="compositionally biased region" description="Basic and acidic residues" evidence="1">
    <location>
        <begin position="289"/>
        <end position="302"/>
    </location>
</feature>
<name>A0A8S1CTK3_9INSE</name>
<proteinExistence type="predicted"/>
<feature type="compositionally biased region" description="Basic and acidic residues" evidence="1">
    <location>
        <begin position="416"/>
        <end position="433"/>
    </location>
</feature>
<comment type="caution">
    <text evidence="3">The sequence shown here is derived from an EMBL/GenBank/DDBJ whole genome shotgun (WGS) entry which is preliminary data.</text>
</comment>
<dbReference type="AlphaFoldDB" id="A0A8S1CTK3"/>
<evidence type="ECO:0000313" key="4">
    <source>
        <dbReference type="Proteomes" id="UP000494165"/>
    </source>
</evidence>
<feature type="compositionally biased region" description="Acidic residues" evidence="1">
    <location>
        <begin position="374"/>
        <end position="405"/>
    </location>
</feature>
<dbReference type="SUPFAM" id="SSF63748">
    <property type="entry name" value="Tudor/PWWP/MBT"/>
    <property type="match status" value="1"/>
</dbReference>
<reference evidence="3 4" key="1">
    <citation type="submission" date="2020-04" db="EMBL/GenBank/DDBJ databases">
        <authorList>
            <person name="Alioto T."/>
            <person name="Alioto T."/>
            <person name="Gomez Garrido J."/>
        </authorList>
    </citation>
    <scope>NUCLEOTIDE SEQUENCE [LARGE SCALE GENOMIC DNA]</scope>
</reference>
<gene>
    <name evidence="3" type="ORF">CLODIP_2_CD02314</name>
</gene>
<dbReference type="Pfam" id="PF00855">
    <property type="entry name" value="PWWP"/>
    <property type="match status" value="1"/>
</dbReference>
<dbReference type="Proteomes" id="UP000494165">
    <property type="component" value="Unassembled WGS sequence"/>
</dbReference>
<feature type="domain" description="PWWP" evidence="2">
    <location>
        <begin position="11"/>
        <end position="61"/>
    </location>
</feature>
<feature type="compositionally biased region" description="Low complexity" evidence="1">
    <location>
        <begin position="686"/>
        <end position="700"/>
    </location>
</feature>
<keyword evidence="4" id="KW-1185">Reference proteome</keyword>
<feature type="compositionally biased region" description="Basic and acidic residues" evidence="1">
    <location>
        <begin position="498"/>
        <end position="512"/>
    </location>
</feature>
<feature type="compositionally biased region" description="Basic and acidic residues" evidence="1">
    <location>
        <begin position="330"/>
        <end position="348"/>
    </location>
</feature>
<dbReference type="PROSITE" id="PS50812">
    <property type="entry name" value="PWWP"/>
    <property type="match status" value="1"/>
</dbReference>
<dbReference type="InterPro" id="IPR000313">
    <property type="entry name" value="PWWP_dom"/>
</dbReference>
<feature type="region of interest" description="Disordered" evidence="1">
    <location>
        <begin position="680"/>
        <end position="700"/>
    </location>
</feature>
<dbReference type="Gene3D" id="2.30.30.140">
    <property type="match status" value="1"/>
</dbReference>